<organism evidence="2 3">
    <name type="scientific">Candidatus Falkowbacteria bacterium RIFCSPHIGHO2_02_FULL_42_9</name>
    <dbReference type="NCBI Taxonomy" id="1797986"/>
    <lineage>
        <taxon>Bacteria</taxon>
        <taxon>Candidatus Falkowiibacteriota</taxon>
    </lineage>
</organism>
<comment type="caution">
    <text evidence="2">The sequence shown here is derived from an EMBL/GenBank/DDBJ whole genome shotgun (WGS) entry which is preliminary data.</text>
</comment>
<sequence>MFIQTKIRGLPLHALAQSGLFPQINLLAQLWKESGCGKNNQGNYNNPIKQAEPKIWLAIVIWLSWMGGIFIFFVGQGQEDASKAGLFLFWLCWFFFLIDALIQPWNFASSVRRLDECLKQQDSKGIAILPHTTTELDAFLRNYMESWAWSVLFYEDKFGRDSDEAERWRARRRNLRAIAEEFGFDLGKDDLYYEKATTRFVREKAEKAALG</sequence>
<feature type="transmembrane region" description="Helical" evidence="1">
    <location>
        <begin position="55"/>
        <end position="75"/>
    </location>
</feature>
<dbReference type="AlphaFoldDB" id="A0A1F5S7I4"/>
<evidence type="ECO:0000256" key="1">
    <source>
        <dbReference type="SAM" id="Phobius"/>
    </source>
</evidence>
<reference evidence="2 3" key="1">
    <citation type="journal article" date="2016" name="Nat. Commun.">
        <title>Thousands of microbial genomes shed light on interconnected biogeochemical processes in an aquifer system.</title>
        <authorList>
            <person name="Anantharaman K."/>
            <person name="Brown C.T."/>
            <person name="Hug L.A."/>
            <person name="Sharon I."/>
            <person name="Castelle C.J."/>
            <person name="Probst A.J."/>
            <person name="Thomas B.C."/>
            <person name="Singh A."/>
            <person name="Wilkins M.J."/>
            <person name="Karaoz U."/>
            <person name="Brodie E.L."/>
            <person name="Williams K.H."/>
            <person name="Hubbard S.S."/>
            <person name="Banfield J.F."/>
        </authorList>
    </citation>
    <scope>NUCLEOTIDE SEQUENCE [LARGE SCALE GENOMIC DNA]</scope>
</reference>
<protein>
    <submittedName>
        <fullName evidence="2">Uncharacterized protein</fullName>
    </submittedName>
</protein>
<dbReference type="Proteomes" id="UP000176877">
    <property type="component" value="Unassembled WGS sequence"/>
</dbReference>
<keyword evidence="1" id="KW-0472">Membrane</keyword>
<accession>A0A1F5S7I4</accession>
<dbReference type="EMBL" id="MFFT01000041">
    <property type="protein sequence ID" value="OGF22665.1"/>
    <property type="molecule type" value="Genomic_DNA"/>
</dbReference>
<evidence type="ECO:0000313" key="2">
    <source>
        <dbReference type="EMBL" id="OGF22665.1"/>
    </source>
</evidence>
<keyword evidence="1" id="KW-1133">Transmembrane helix</keyword>
<evidence type="ECO:0000313" key="3">
    <source>
        <dbReference type="Proteomes" id="UP000176877"/>
    </source>
</evidence>
<proteinExistence type="predicted"/>
<name>A0A1F5S7I4_9BACT</name>
<gene>
    <name evidence="2" type="ORF">A3D45_02785</name>
</gene>
<keyword evidence="1" id="KW-0812">Transmembrane</keyword>
<feature type="transmembrane region" description="Helical" evidence="1">
    <location>
        <begin position="87"/>
        <end position="105"/>
    </location>
</feature>